<name>A0A172Q518_9STRE</name>
<reference evidence="1 2" key="1">
    <citation type="journal article" date="2016" name="Int. J. Syst. Evol. Microbiol.">
        <title>Streptococcuspantholopis sp. nov., isolated from faeces of the Tibetan antelope (Pantholops hodgsonii).</title>
        <authorList>
            <person name="Bai X."/>
            <person name="Xiong Y."/>
            <person name="Lu S."/>
            <person name="Jin D."/>
            <person name="Lai X."/>
            <person name="Yang J."/>
            <person name="Niu L."/>
            <person name="Hu S."/>
            <person name="Meng X."/>
            <person name="Pu J."/>
            <person name="Ye C."/>
            <person name="Xu J."/>
        </authorList>
    </citation>
    <scope>NUCLEOTIDE SEQUENCE [LARGE SCALE GENOMIC DNA]</scope>
    <source>
        <strain evidence="1 2">TA 26</strain>
    </source>
</reference>
<dbReference type="KEGG" id="spat:A0O21_00200"/>
<dbReference type="OrthoDB" id="2225707at2"/>
<evidence type="ECO:0000313" key="1">
    <source>
        <dbReference type="EMBL" id="AND78551.1"/>
    </source>
</evidence>
<evidence type="ECO:0008006" key="3">
    <source>
        <dbReference type="Google" id="ProtNLM"/>
    </source>
</evidence>
<dbReference type="AlphaFoldDB" id="A0A172Q518"/>
<dbReference type="RefSeq" id="WP_067059868.1">
    <property type="nucleotide sequence ID" value="NZ_CP014699.1"/>
</dbReference>
<keyword evidence="2" id="KW-1185">Reference proteome</keyword>
<dbReference type="Pfam" id="PF13780">
    <property type="entry name" value="DUF4176"/>
    <property type="match status" value="1"/>
</dbReference>
<dbReference type="EMBL" id="CP014699">
    <property type="protein sequence ID" value="AND78551.1"/>
    <property type="molecule type" value="Genomic_DNA"/>
</dbReference>
<proteinExistence type="predicted"/>
<organism evidence="1 2">
    <name type="scientific">Streptococcus pantholopis</name>
    <dbReference type="NCBI Taxonomy" id="1811193"/>
    <lineage>
        <taxon>Bacteria</taxon>
        <taxon>Bacillati</taxon>
        <taxon>Bacillota</taxon>
        <taxon>Bacilli</taxon>
        <taxon>Lactobacillales</taxon>
        <taxon>Streptococcaceae</taxon>
        <taxon>Streptococcus</taxon>
    </lineage>
</organism>
<protein>
    <recommendedName>
        <fullName evidence="3">DUF4176 domain-containing protein</fullName>
    </recommendedName>
</protein>
<dbReference type="InterPro" id="IPR025233">
    <property type="entry name" value="DUF4176"/>
</dbReference>
<accession>A0A172Q518</accession>
<reference evidence="2" key="2">
    <citation type="submission" date="2016-03" db="EMBL/GenBank/DDBJ databases">
        <title>Streptococcus antelopensis sp. nov., isolated from the feces of the Tibetan antelope (Pantholops hodgsonii) in Hoh Xil National Nature Reserve, Qinghai, China.</title>
        <authorList>
            <person name="Bai X."/>
        </authorList>
    </citation>
    <scope>NUCLEOTIDE SEQUENCE [LARGE SCALE GENOMIC DNA]</scope>
    <source>
        <strain evidence="2">TA 26</strain>
    </source>
</reference>
<dbReference type="Proteomes" id="UP000077317">
    <property type="component" value="Chromosome"/>
</dbReference>
<gene>
    <name evidence="1" type="ORF">A0O21_00200</name>
</gene>
<dbReference type="STRING" id="1811193.A0O21_00200"/>
<sequence>MTAVDSLYQAALERLPISELAREVLNQFGYSVTSQREIFRDLQLAFFTQQNEYTYQGIIGVSTTLHFDWPSETVTFNRLDAEVVLALSDFKCWLAETDLLLAPVLPLGTVVELDSRFFPEALVKSFEKEGIPFRASISGRRFLLHPNAADEHSYVDYLATIYPYGIRLDTEPLLVPNYMIERIVQEGYQDEQDAVYVEAQYRRDYFHSGILSGIYK</sequence>
<evidence type="ECO:0000313" key="2">
    <source>
        <dbReference type="Proteomes" id="UP000077317"/>
    </source>
</evidence>